<evidence type="ECO:0000313" key="1">
    <source>
        <dbReference type="EMBL" id="CAB1437903.1"/>
    </source>
</evidence>
<proteinExistence type="predicted"/>
<dbReference type="Proteomes" id="UP001153269">
    <property type="component" value="Unassembled WGS sequence"/>
</dbReference>
<sequence length="60" mass="6825">TDGVIALLEPDAHTNLHAIDPERVFDPGSRPHMRQVVALLWSWHGIRRQGWQGYPLSPKT</sequence>
<protein>
    <submittedName>
        <fullName evidence="1">Uncharacterized protein</fullName>
    </submittedName>
</protein>
<reference evidence="1" key="1">
    <citation type="submission" date="2020-03" db="EMBL/GenBank/DDBJ databases">
        <authorList>
            <person name="Weist P."/>
        </authorList>
    </citation>
    <scope>NUCLEOTIDE SEQUENCE</scope>
</reference>
<comment type="caution">
    <text evidence="1">The sequence shown here is derived from an EMBL/GenBank/DDBJ whole genome shotgun (WGS) entry which is preliminary data.</text>
</comment>
<dbReference type="EMBL" id="CADEAL010002087">
    <property type="protein sequence ID" value="CAB1437903.1"/>
    <property type="molecule type" value="Genomic_DNA"/>
</dbReference>
<gene>
    <name evidence="1" type="ORF">PLEPLA_LOCUS25889</name>
</gene>
<name>A0A9N7UTT2_PLEPL</name>
<feature type="non-terminal residue" evidence="1">
    <location>
        <position position="1"/>
    </location>
</feature>
<dbReference type="AlphaFoldDB" id="A0A9N7UTT2"/>
<organism evidence="1 2">
    <name type="scientific">Pleuronectes platessa</name>
    <name type="common">European plaice</name>
    <dbReference type="NCBI Taxonomy" id="8262"/>
    <lineage>
        <taxon>Eukaryota</taxon>
        <taxon>Metazoa</taxon>
        <taxon>Chordata</taxon>
        <taxon>Craniata</taxon>
        <taxon>Vertebrata</taxon>
        <taxon>Euteleostomi</taxon>
        <taxon>Actinopterygii</taxon>
        <taxon>Neopterygii</taxon>
        <taxon>Teleostei</taxon>
        <taxon>Neoteleostei</taxon>
        <taxon>Acanthomorphata</taxon>
        <taxon>Carangaria</taxon>
        <taxon>Pleuronectiformes</taxon>
        <taxon>Pleuronectoidei</taxon>
        <taxon>Pleuronectidae</taxon>
        <taxon>Pleuronectes</taxon>
    </lineage>
</organism>
<keyword evidence="2" id="KW-1185">Reference proteome</keyword>
<evidence type="ECO:0000313" key="2">
    <source>
        <dbReference type="Proteomes" id="UP001153269"/>
    </source>
</evidence>
<accession>A0A9N7UTT2</accession>